<dbReference type="EMBL" id="CAUYUJ010015867">
    <property type="protein sequence ID" value="CAK0859117.1"/>
    <property type="molecule type" value="Genomic_DNA"/>
</dbReference>
<name>A0ABN9UHJ3_9DINO</name>
<evidence type="ECO:0000313" key="2">
    <source>
        <dbReference type="Proteomes" id="UP001189429"/>
    </source>
</evidence>
<evidence type="ECO:0000313" key="1">
    <source>
        <dbReference type="EMBL" id="CAK0859117.1"/>
    </source>
</evidence>
<accession>A0ABN9UHJ3</accession>
<protein>
    <submittedName>
        <fullName evidence="1">Uncharacterized protein</fullName>
    </submittedName>
</protein>
<reference evidence="1" key="1">
    <citation type="submission" date="2023-10" db="EMBL/GenBank/DDBJ databases">
        <authorList>
            <person name="Chen Y."/>
            <person name="Shah S."/>
            <person name="Dougan E. K."/>
            <person name="Thang M."/>
            <person name="Chan C."/>
        </authorList>
    </citation>
    <scope>NUCLEOTIDE SEQUENCE [LARGE SCALE GENOMIC DNA]</scope>
</reference>
<organism evidence="1 2">
    <name type="scientific">Prorocentrum cordatum</name>
    <dbReference type="NCBI Taxonomy" id="2364126"/>
    <lineage>
        <taxon>Eukaryota</taxon>
        <taxon>Sar</taxon>
        <taxon>Alveolata</taxon>
        <taxon>Dinophyceae</taxon>
        <taxon>Prorocentrales</taxon>
        <taxon>Prorocentraceae</taxon>
        <taxon>Prorocentrum</taxon>
    </lineage>
</organism>
<sequence>NGLGDAPSGPSAVPIHSIADELIGEWLDDEVLAHCPIVQAAEASQQSAPETPLQLPEDWAGLASIFGKLGYHLDSKDRWRALGYAMYEGPEPSVQLNASRLRTVTYHCSLACTIGGWDPADVRKARAVTDRITQDASRCEEDLPKVLRARRKIKVSALPLCKELGQDGLKLLVNTKAFADEPYYTQWSNILATNPAPNIVPTSRNIAAMAEKVDDRVWEELKGMVVTMWAPSDFNALTRLLASLIRVMPFNTALPELEAVSGTTVDMLAANMPTFYAIMQKPLWSNILCRPPNRSNGSTKDLPRVTVDLLFHEGVDQFAQILQLQHLRCTVFPENSFLAAR</sequence>
<proteinExistence type="predicted"/>
<keyword evidence="2" id="KW-1185">Reference proteome</keyword>
<dbReference type="Proteomes" id="UP001189429">
    <property type="component" value="Unassembled WGS sequence"/>
</dbReference>
<comment type="caution">
    <text evidence="1">The sequence shown here is derived from an EMBL/GenBank/DDBJ whole genome shotgun (WGS) entry which is preliminary data.</text>
</comment>
<feature type="non-terminal residue" evidence="1">
    <location>
        <position position="1"/>
    </location>
</feature>
<gene>
    <name evidence="1" type="ORF">PCOR1329_LOCUS48568</name>
</gene>